<evidence type="ECO:0000256" key="1">
    <source>
        <dbReference type="ARBA" id="ARBA00023015"/>
    </source>
</evidence>
<keyword evidence="1" id="KW-0805">Transcription regulation</keyword>
<dbReference type="SMART" id="SM00100">
    <property type="entry name" value="cNMP"/>
    <property type="match status" value="1"/>
</dbReference>
<evidence type="ECO:0000256" key="3">
    <source>
        <dbReference type="ARBA" id="ARBA00023163"/>
    </source>
</evidence>
<dbReference type="RefSeq" id="WP_041751009.1">
    <property type="nucleotide sequence ID" value="NZ_JABFDP010000028.1"/>
</dbReference>
<name>A0ABS5GE37_9BRAD</name>
<evidence type="ECO:0000256" key="2">
    <source>
        <dbReference type="ARBA" id="ARBA00023125"/>
    </source>
</evidence>
<dbReference type="SUPFAM" id="SSF46785">
    <property type="entry name" value="Winged helix' DNA-binding domain"/>
    <property type="match status" value="1"/>
</dbReference>
<dbReference type="PROSITE" id="PS51063">
    <property type="entry name" value="HTH_CRP_2"/>
    <property type="match status" value="1"/>
</dbReference>
<dbReference type="CDD" id="cd00038">
    <property type="entry name" value="CAP_ED"/>
    <property type="match status" value="1"/>
</dbReference>
<dbReference type="PROSITE" id="PS50042">
    <property type="entry name" value="CNMP_BINDING_3"/>
    <property type="match status" value="1"/>
</dbReference>
<dbReference type="SMART" id="SM00419">
    <property type="entry name" value="HTH_CRP"/>
    <property type="match status" value="1"/>
</dbReference>
<evidence type="ECO:0000259" key="4">
    <source>
        <dbReference type="PROSITE" id="PS50042"/>
    </source>
</evidence>
<dbReference type="PANTHER" id="PTHR24567">
    <property type="entry name" value="CRP FAMILY TRANSCRIPTIONAL REGULATORY PROTEIN"/>
    <property type="match status" value="1"/>
</dbReference>
<dbReference type="Pfam" id="PF00027">
    <property type="entry name" value="cNMP_binding"/>
    <property type="match status" value="1"/>
</dbReference>
<keyword evidence="3" id="KW-0804">Transcription</keyword>
<evidence type="ECO:0000313" key="6">
    <source>
        <dbReference type="EMBL" id="MBR1139269.1"/>
    </source>
</evidence>
<dbReference type="Gene3D" id="1.10.10.10">
    <property type="entry name" value="Winged helix-like DNA-binding domain superfamily/Winged helix DNA-binding domain"/>
    <property type="match status" value="1"/>
</dbReference>
<proteinExistence type="predicted"/>
<keyword evidence="2" id="KW-0238">DNA-binding</keyword>
<dbReference type="EMBL" id="JAFCLK010000028">
    <property type="protein sequence ID" value="MBR1139269.1"/>
    <property type="molecule type" value="Genomic_DNA"/>
</dbReference>
<feature type="domain" description="Cyclic nucleotide-binding" evidence="4">
    <location>
        <begin position="30"/>
        <end position="129"/>
    </location>
</feature>
<dbReference type="Gene3D" id="2.60.120.10">
    <property type="entry name" value="Jelly Rolls"/>
    <property type="match status" value="1"/>
</dbReference>
<dbReference type="InterPro" id="IPR036388">
    <property type="entry name" value="WH-like_DNA-bd_sf"/>
</dbReference>
<dbReference type="SUPFAM" id="SSF51206">
    <property type="entry name" value="cAMP-binding domain-like"/>
    <property type="match status" value="1"/>
</dbReference>
<protein>
    <submittedName>
        <fullName evidence="6">Crp/Fnr family transcriptional regulator</fullName>
    </submittedName>
</protein>
<dbReference type="InterPro" id="IPR036390">
    <property type="entry name" value="WH_DNA-bd_sf"/>
</dbReference>
<dbReference type="InterPro" id="IPR018490">
    <property type="entry name" value="cNMP-bd_dom_sf"/>
</dbReference>
<dbReference type="Pfam" id="PF13545">
    <property type="entry name" value="HTH_Crp_2"/>
    <property type="match status" value="1"/>
</dbReference>
<feature type="domain" description="HTH crp-type" evidence="5">
    <location>
        <begin position="143"/>
        <end position="213"/>
    </location>
</feature>
<dbReference type="InterPro" id="IPR012318">
    <property type="entry name" value="HTH_CRP"/>
</dbReference>
<organism evidence="6 7">
    <name type="scientific">Bradyrhizobium denitrificans</name>
    <dbReference type="NCBI Taxonomy" id="2734912"/>
    <lineage>
        <taxon>Bacteria</taxon>
        <taxon>Pseudomonadati</taxon>
        <taxon>Pseudomonadota</taxon>
        <taxon>Alphaproteobacteria</taxon>
        <taxon>Hyphomicrobiales</taxon>
        <taxon>Nitrobacteraceae</taxon>
        <taxon>Bradyrhizobium</taxon>
    </lineage>
</organism>
<comment type="caution">
    <text evidence="6">The sequence shown here is derived from an EMBL/GenBank/DDBJ whole genome shotgun (WGS) entry which is preliminary data.</text>
</comment>
<keyword evidence="7" id="KW-1185">Reference proteome</keyword>
<accession>A0ABS5GE37</accession>
<dbReference type="InterPro" id="IPR050397">
    <property type="entry name" value="Env_Response_Regulators"/>
</dbReference>
<dbReference type="Proteomes" id="UP001314635">
    <property type="component" value="Unassembled WGS sequence"/>
</dbReference>
<evidence type="ECO:0000313" key="7">
    <source>
        <dbReference type="Proteomes" id="UP001314635"/>
    </source>
</evidence>
<dbReference type="InterPro" id="IPR000595">
    <property type="entry name" value="cNMP-bd_dom"/>
</dbReference>
<reference evidence="7" key="1">
    <citation type="journal article" date="2021" name="ISME J.">
        <title>Evolutionary origin and ecological implication of a unique nif island in free-living Bradyrhizobium lineages.</title>
        <authorList>
            <person name="Tao J."/>
        </authorList>
    </citation>
    <scope>NUCLEOTIDE SEQUENCE [LARGE SCALE GENOMIC DNA]</scope>
    <source>
        <strain evidence="7">SZCCT0094</strain>
    </source>
</reference>
<sequence length="228" mass="24927">MGAVPSSNLARFDPKAFLDKICAGQKVLRVPRGQSVFVQGDPADTLFFLQQGKIKLAVVNDVGKEAVVGIVAAGQFFGEGCLTRQALHNGSACALQDCVVIAIARNTIITALRRHAELAEMFIAFLLARIGRFEADLIDQLFHSSEQRLARLLLTMANYGRGGTPQPIIPKISQETMAEMIGTTRSRVSHFMNKFRKAGLIEYDGEIVVYPALLQAVLNDNLQAEQQV</sequence>
<evidence type="ECO:0000259" key="5">
    <source>
        <dbReference type="PROSITE" id="PS51063"/>
    </source>
</evidence>
<gene>
    <name evidence="6" type="ORF">JQ619_26260</name>
</gene>
<dbReference type="PANTHER" id="PTHR24567:SF68">
    <property type="entry name" value="DNA-BINDING TRANSCRIPTIONAL DUAL REGULATOR CRP"/>
    <property type="match status" value="1"/>
</dbReference>
<dbReference type="InterPro" id="IPR014710">
    <property type="entry name" value="RmlC-like_jellyroll"/>
</dbReference>